<accession>A0A8C1YDP2</accession>
<dbReference type="InterPro" id="IPR051228">
    <property type="entry name" value="NADPH_Oxidase/PX-Domain"/>
</dbReference>
<dbReference type="GO" id="GO:0005737">
    <property type="term" value="C:cytoplasm"/>
    <property type="evidence" value="ECO:0007669"/>
    <property type="project" value="TreeGrafter"/>
</dbReference>
<dbReference type="SUPFAM" id="SSF64268">
    <property type="entry name" value="PX domain"/>
    <property type="match status" value="1"/>
</dbReference>
<dbReference type="InterPro" id="IPR001683">
    <property type="entry name" value="PX_dom"/>
</dbReference>
<dbReference type="InterPro" id="IPR036871">
    <property type="entry name" value="PX_dom_sf"/>
</dbReference>
<feature type="domain" description="SH3" evidence="4">
    <location>
        <begin position="231"/>
        <end position="290"/>
    </location>
</feature>
<dbReference type="Proteomes" id="UP000694427">
    <property type="component" value="Unplaced"/>
</dbReference>
<dbReference type="FunFam" id="2.30.30.40:FF:000233">
    <property type="entry name" value="NADPH oxidase organizer 1"/>
    <property type="match status" value="1"/>
</dbReference>
<feature type="domain" description="SH3" evidence="4">
    <location>
        <begin position="159"/>
        <end position="221"/>
    </location>
</feature>
<dbReference type="Gene3D" id="2.30.30.40">
    <property type="entry name" value="SH3 Domains"/>
    <property type="match status" value="2"/>
</dbReference>
<feature type="compositionally biased region" description="Acidic residues" evidence="3">
    <location>
        <begin position="373"/>
        <end position="383"/>
    </location>
</feature>
<dbReference type="Ensembl" id="ENSCCRT00010134222.1">
    <property type="protein sequence ID" value="ENSCCRP00010120850.1"/>
    <property type="gene ID" value="ENSCCRG00010052821.1"/>
</dbReference>
<evidence type="ECO:0000256" key="1">
    <source>
        <dbReference type="ARBA" id="ARBA00022443"/>
    </source>
</evidence>
<feature type="compositionally biased region" description="Polar residues" evidence="3">
    <location>
        <begin position="397"/>
        <end position="411"/>
    </location>
</feature>
<evidence type="ECO:0000256" key="2">
    <source>
        <dbReference type="PROSITE-ProRule" id="PRU00192"/>
    </source>
</evidence>
<dbReference type="SMART" id="SM00326">
    <property type="entry name" value="SH3"/>
    <property type="match status" value="2"/>
</dbReference>
<dbReference type="PROSITE" id="PS50002">
    <property type="entry name" value="SH3"/>
    <property type="match status" value="2"/>
</dbReference>
<dbReference type="InterPro" id="IPR001452">
    <property type="entry name" value="SH3_domain"/>
</dbReference>
<reference evidence="6" key="1">
    <citation type="submission" date="2025-08" db="UniProtKB">
        <authorList>
            <consortium name="Ensembl"/>
        </authorList>
    </citation>
    <scope>IDENTIFICATION</scope>
</reference>
<evidence type="ECO:0000313" key="6">
    <source>
        <dbReference type="Ensembl" id="ENSCCRP00010120850.1"/>
    </source>
</evidence>
<dbReference type="SMART" id="SM00312">
    <property type="entry name" value="PX"/>
    <property type="match status" value="1"/>
</dbReference>
<dbReference type="PANTHER" id="PTHR15706">
    <property type="entry name" value="SH3 MULTIPLE DOMAIN"/>
    <property type="match status" value="1"/>
</dbReference>
<feature type="region of interest" description="Disordered" evidence="3">
    <location>
        <begin position="362"/>
        <end position="462"/>
    </location>
</feature>
<evidence type="ECO:0000256" key="3">
    <source>
        <dbReference type="SAM" id="MobiDB-lite"/>
    </source>
</evidence>
<sequence length="462" mass="52109">MGEQRYPVKIQLVGVMQKEVVKLYMTTVLWSDQNEITVYRSLEDFKMLHRQLKKKFPPSNAIRRSGRIIPKFKAARVQKSMQKWSPSKSVLRLKALEEYCSELLKSDPRLCQSSELLQFLLPKRQDLDSDFAKNSIMIMPSETSLSSGNVGMNNVTQPFVAETYRCIATYETKDTKNQPFKVEVDEIVDVLIKDGKGWWLVENEAKCLAWFPAPYLQRAEMGDDGPDVMEGGSVFYVAAKSYKAMNSDELSVEIGSVVEVLQKSDNGWWIVRYNRKAGFVPSMYLQPYSNPRIHMMPAKREITSSTLDLAQLQRPGENFLQVSSCELSRSQGNLGPPGSTMDSKDKQMSLSMSGLPSIRVKFAKNGPQGSLSDDSEAFSDESSDSLNCLDSEEYLHQSRTPTPDSSGSLSPESAEEDKMISSRSYPSLNKMPSTPKIPPRPQAQEILKRCTTVTRKNLQRTN</sequence>
<dbReference type="SUPFAM" id="SSF50044">
    <property type="entry name" value="SH3-domain"/>
    <property type="match status" value="2"/>
</dbReference>
<dbReference type="FunFam" id="3.30.1520.10:FF:000040">
    <property type="entry name" value="NADPH oxidase organizer 1"/>
    <property type="match status" value="1"/>
</dbReference>
<dbReference type="InterPro" id="IPR035758">
    <property type="entry name" value="NoxO1_SH3_2"/>
</dbReference>
<feature type="domain" description="PX" evidence="5">
    <location>
        <begin position="1"/>
        <end position="127"/>
    </location>
</feature>
<keyword evidence="1 2" id="KW-0728">SH3 domain</keyword>
<dbReference type="GO" id="GO:0042554">
    <property type="term" value="P:superoxide anion generation"/>
    <property type="evidence" value="ECO:0007669"/>
    <property type="project" value="TreeGrafter"/>
</dbReference>
<dbReference type="FunFam" id="2.30.30.40:FF:000219">
    <property type="entry name" value="NADPH oxidase organizer 1"/>
    <property type="match status" value="1"/>
</dbReference>
<dbReference type="PANTHER" id="PTHR15706:SF10">
    <property type="entry name" value="NADPH OXIDASE ORGANIZER 1"/>
    <property type="match status" value="1"/>
</dbReference>
<reference evidence="6" key="2">
    <citation type="submission" date="2025-09" db="UniProtKB">
        <authorList>
            <consortium name="Ensembl"/>
        </authorList>
    </citation>
    <scope>IDENTIFICATION</scope>
</reference>
<dbReference type="AlphaFoldDB" id="A0A8C1YDP2"/>
<evidence type="ECO:0000259" key="5">
    <source>
        <dbReference type="PROSITE" id="PS50195"/>
    </source>
</evidence>
<dbReference type="CDD" id="cd12024">
    <property type="entry name" value="SH3_NoxO1_2"/>
    <property type="match status" value="1"/>
</dbReference>
<feature type="compositionally biased region" description="Polar residues" evidence="3">
    <location>
        <begin position="421"/>
        <end position="432"/>
    </location>
</feature>
<feature type="region of interest" description="Disordered" evidence="3">
    <location>
        <begin position="326"/>
        <end position="349"/>
    </location>
</feature>
<keyword evidence="7" id="KW-1185">Reference proteome</keyword>
<dbReference type="PROSITE" id="PS50195">
    <property type="entry name" value="PX"/>
    <property type="match status" value="1"/>
</dbReference>
<feature type="compositionally biased region" description="Polar residues" evidence="3">
    <location>
        <begin position="451"/>
        <end position="462"/>
    </location>
</feature>
<evidence type="ECO:0000259" key="4">
    <source>
        <dbReference type="PROSITE" id="PS50002"/>
    </source>
</evidence>
<proteinExistence type="predicted"/>
<dbReference type="Pfam" id="PF00787">
    <property type="entry name" value="PX"/>
    <property type="match status" value="1"/>
</dbReference>
<evidence type="ECO:0000313" key="7">
    <source>
        <dbReference type="Proteomes" id="UP000694427"/>
    </source>
</evidence>
<organism evidence="6 7">
    <name type="scientific">Cyprinus carpio</name>
    <name type="common">Common carp</name>
    <dbReference type="NCBI Taxonomy" id="7962"/>
    <lineage>
        <taxon>Eukaryota</taxon>
        <taxon>Metazoa</taxon>
        <taxon>Chordata</taxon>
        <taxon>Craniata</taxon>
        <taxon>Vertebrata</taxon>
        <taxon>Euteleostomi</taxon>
        <taxon>Actinopterygii</taxon>
        <taxon>Neopterygii</taxon>
        <taxon>Teleostei</taxon>
        <taxon>Ostariophysi</taxon>
        <taxon>Cypriniformes</taxon>
        <taxon>Cyprinidae</taxon>
        <taxon>Cyprininae</taxon>
        <taxon>Cyprinus</taxon>
    </lineage>
</organism>
<dbReference type="InterPro" id="IPR036028">
    <property type="entry name" value="SH3-like_dom_sf"/>
</dbReference>
<dbReference type="GO" id="GO:0035091">
    <property type="term" value="F:phosphatidylinositol binding"/>
    <property type="evidence" value="ECO:0007669"/>
    <property type="project" value="InterPro"/>
</dbReference>
<name>A0A8C1YDP2_CYPCA</name>
<dbReference type="Pfam" id="PF00018">
    <property type="entry name" value="SH3_1"/>
    <property type="match status" value="1"/>
</dbReference>
<dbReference type="Gene3D" id="3.30.1520.10">
    <property type="entry name" value="Phox-like domain"/>
    <property type="match status" value="1"/>
</dbReference>
<protein>
    <submittedName>
        <fullName evidence="6">NADPH oxidase organizer 1a</fullName>
    </submittedName>
</protein>
<dbReference type="GO" id="GO:0016176">
    <property type="term" value="F:superoxide-generating NADPH oxidase activator activity"/>
    <property type="evidence" value="ECO:0007669"/>
    <property type="project" value="TreeGrafter"/>
</dbReference>